<dbReference type="InterPro" id="IPR050951">
    <property type="entry name" value="Retrovirus_Pol_polyprotein"/>
</dbReference>
<dbReference type="Ensembl" id="ENSSGRT00000061105.1">
    <property type="protein sequence ID" value="ENSSGRP00000057235.1"/>
    <property type="gene ID" value="ENSSGRG00000029928.1"/>
</dbReference>
<dbReference type="AlphaFoldDB" id="A0A672P1V2"/>
<dbReference type="PANTHER" id="PTHR37984:SF7">
    <property type="entry name" value="INTEGRASE CATALYTIC DOMAIN-CONTAINING PROTEIN"/>
    <property type="match status" value="1"/>
</dbReference>
<sequence length="285" mass="31998">MLKLQRYHLNVIYKRGRELYVADALSRAHLPTTDTPESIEDYDVLFDALPNLSSNTVIRQLKRHFAVHGIPQQLMTDNATSFSSREFKNFAHLWDFQHVASSPNYPRSNGLAERGVWSAKHLLEKCARDGSDVYAALLNLCNTPRDGLPSPAQRLLSRRTRSLIPLVPSQLTPRVESNVQAALFALRQKGKRSHDKSARCLSPLEPGQTVRMETTCGFDKLATVSGKALQPNSYVVQSNGKAYVRNRRHLLQVPESYCPTITMSVPMIFPEPQANPSAVVPHRCL</sequence>
<reference evidence="2" key="1">
    <citation type="submission" date="2025-08" db="UniProtKB">
        <authorList>
            <consortium name="Ensembl"/>
        </authorList>
    </citation>
    <scope>IDENTIFICATION</scope>
</reference>
<dbReference type="InterPro" id="IPR012337">
    <property type="entry name" value="RNaseH-like_sf"/>
</dbReference>
<dbReference type="InterPro" id="IPR036397">
    <property type="entry name" value="RNaseH_sf"/>
</dbReference>
<dbReference type="InParanoid" id="A0A672P1V2"/>
<dbReference type="InterPro" id="IPR001584">
    <property type="entry name" value="Integrase_cat-core"/>
</dbReference>
<evidence type="ECO:0000313" key="2">
    <source>
        <dbReference type="Ensembl" id="ENSSGRP00000057235.1"/>
    </source>
</evidence>
<proteinExistence type="predicted"/>
<dbReference type="GO" id="GO:0003676">
    <property type="term" value="F:nucleic acid binding"/>
    <property type="evidence" value="ECO:0007669"/>
    <property type="project" value="InterPro"/>
</dbReference>
<dbReference type="Gene3D" id="3.30.420.10">
    <property type="entry name" value="Ribonuclease H-like superfamily/Ribonuclease H"/>
    <property type="match status" value="1"/>
</dbReference>
<dbReference type="PROSITE" id="PS50994">
    <property type="entry name" value="INTEGRASE"/>
    <property type="match status" value="1"/>
</dbReference>
<dbReference type="OMA" id="YDCGEFS"/>
<reference evidence="2" key="2">
    <citation type="submission" date="2025-09" db="UniProtKB">
        <authorList>
            <consortium name="Ensembl"/>
        </authorList>
    </citation>
    <scope>IDENTIFICATION</scope>
</reference>
<evidence type="ECO:0000313" key="3">
    <source>
        <dbReference type="Proteomes" id="UP000472262"/>
    </source>
</evidence>
<keyword evidence="3" id="KW-1185">Reference proteome</keyword>
<dbReference type="PANTHER" id="PTHR37984">
    <property type="entry name" value="PROTEIN CBG26694"/>
    <property type="match status" value="1"/>
</dbReference>
<dbReference type="SUPFAM" id="SSF53098">
    <property type="entry name" value="Ribonuclease H-like"/>
    <property type="match status" value="1"/>
</dbReference>
<dbReference type="GO" id="GO:0015074">
    <property type="term" value="P:DNA integration"/>
    <property type="evidence" value="ECO:0007669"/>
    <property type="project" value="InterPro"/>
</dbReference>
<protein>
    <recommendedName>
        <fullName evidence="1">Integrase catalytic domain-containing protein</fullName>
    </recommendedName>
</protein>
<name>A0A672P1V2_SINGR</name>
<evidence type="ECO:0000259" key="1">
    <source>
        <dbReference type="PROSITE" id="PS50994"/>
    </source>
</evidence>
<feature type="domain" description="Integrase catalytic" evidence="1">
    <location>
        <begin position="12"/>
        <end position="176"/>
    </location>
</feature>
<accession>A0A672P1V2</accession>
<organism evidence="2 3">
    <name type="scientific">Sinocyclocheilus grahami</name>
    <name type="common">Dianchi golden-line fish</name>
    <name type="synonym">Barbus grahami</name>
    <dbReference type="NCBI Taxonomy" id="75366"/>
    <lineage>
        <taxon>Eukaryota</taxon>
        <taxon>Metazoa</taxon>
        <taxon>Chordata</taxon>
        <taxon>Craniata</taxon>
        <taxon>Vertebrata</taxon>
        <taxon>Euteleostomi</taxon>
        <taxon>Actinopterygii</taxon>
        <taxon>Neopterygii</taxon>
        <taxon>Teleostei</taxon>
        <taxon>Ostariophysi</taxon>
        <taxon>Cypriniformes</taxon>
        <taxon>Cyprinidae</taxon>
        <taxon>Cyprininae</taxon>
        <taxon>Sinocyclocheilus</taxon>
    </lineage>
</organism>
<dbReference type="Proteomes" id="UP000472262">
    <property type="component" value="Unassembled WGS sequence"/>
</dbReference>